<accession>A0ABD0W504</accession>
<sequence>MRTASVLTTISHHFRADYEDRYAATVGDKEVTGVQAIPTSQSVKQINHTKHQGVSLQYSVHPHPPTILRL</sequence>
<dbReference type="EMBL" id="JAGEUA010000009">
    <property type="protein sequence ID" value="KAL0965985.1"/>
    <property type="molecule type" value="Genomic_DNA"/>
</dbReference>
<comment type="caution">
    <text evidence="1">The sequence shown here is derived from an EMBL/GenBank/DDBJ whole genome shotgun (WGS) entry which is preliminary data.</text>
</comment>
<proteinExistence type="predicted"/>
<reference evidence="1 2" key="1">
    <citation type="submission" date="2024-06" db="EMBL/GenBank/DDBJ databases">
        <authorList>
            <person name="Pan Q."/>
            <person name="Wen M."/>
            <person name="Jouanno E."/>
            <person name="Zahm M."/>
            <person name="Klopp C."/>
            <person name="Cabau C."/>
            <person name="Louis A."/>
            <person name="Berthelot C."/>
            <person name="Parey E."/>
            <person name="Roest Crollius H."/>
            <person name="Montfort J."/>
            <person name="Robinson-Rechavi M."/>
            <person name="Bouchez O."/>
            <person name="Lampietro C."/>
            <person name="Lopez Roques C."/>
            <person name="Donnadieu C."/>
            <person name="Postlethwait J."/>
            <person name="Bobe J."/>
            <person name="Verreycken H."/>
            <person name="Guiguen Y."/>
        </authorList>
    </citation>
    <scope>NUCLEOTIDE SEQUENCE [LARGE SCALE GENOMIC DNA]</scope>
    <source>
        <strain evidence="1">Up_M1</strain>
        <tissue evidence="1">Testis</tissue>
    </source>
</reference>
<dbReference type="Proteomes" id="UP001557470">
    <property type="component" value="Unassembled WGS sequence"/>
</dbReference>
<keyword evidence="2" id="KW-1185">Reference proteome</keyword>
<evidence type="ECO:0000313" key="1">
    <source>
        <dbReference type="EMBL" id="KAL0965985.1"/>
    </source>
</evidence>
<evidence type="ECO:0000313" key="2">
    <source>
        <dbReference type="Proteomes" id="UP001557470"/>
    </source>
</evidence>
<organism evidence="1 2">
    <name type="scientific">Umbra pygmaea</name>
    <name type="common">Eastern mudminnow</name>
    <dbReference type="NCBI Taxonomy" id="75934"/>
    <lineage>
        <taxon>Eukaryota</taxon>
        <taxon>Metazoa</taxon>
        <taxon>Chordata</taxon>
        <taxon>Craniata</taxon>
        <taxon>Vertebrata</taxon>
        <taxon>Euteleostomi</taxon>
        <taxon>Actinopterygii</taxon>
        <taxon>Neopterygii</taxon>
        <taxon>Teleostei</taxon>
        <taxon>Protacanthopterygii</taxon>
        <taxon>Esociformes</taxon>
        <taxon>Umbridae</taxon>
        <taxon>Umbra</taxon>
    </lineage>
</organism>
<dbReference type="AlphaFoldDB" id="A0ABD0W504"/>
<name>A0ABD0W504_UMBPY</name>
<protein>
    <submittedName>
        <fullName evidence="1">Uncharacterized protein</fullName>
    </submittedName>
</protein>
<gene>
    <name evidence="1" type="ORF">UPYG_G00289080</name>
</gene>